<name>A0A2T0LA74_9BACL</name>
<dbReference type="AlphaFoldDB" id="A0A2T0LA74"/>
<evidence type="ECO:0000313" key="1">
    <source>
        <dbReference type="EMBL" id="PRX38674.1"/>
    </source>
</evidence>
<proteinExistence type="predicted"/>
<evidence type="ECO:0000313" key="2">
    <source>
        <dbReference type="Proteomes" id="UP000237797"/>
    </source>
</evidence>
<accession>A0A2T0LA74</accession>
<dbReference type="EMBL" id="PVNE01000040">
    <property type="protein sequence ID" value="PRX38674.1"/>
    <property type="molecule type" value="Genomic_DNA"/>
</dbReference>
<organism evidence="1 2">
    <name type="scientific">Planifilum fimeticola</name>
    <dbReference type="NCBI Taxonomy" id="201975"/>
    <lineage>
        <taxon>Bacteria</taxon>
        <taxon>Bacillati</taxon>
        <taxon>Bacillota</taxon>
        <taxon>Bacilli</taxon>
        <taxon>Bacillales</taxon>
        <taxon>Thermoactinomycetaceae</taxon>
        <taxon>Planifilum</taxon>
    </lineage>
</organism>
<reference evidence="1 2" key="1">
    <citation type="submission" date="2018-03" db="EMBL/GenBank/DDBJ databases">
        <title>Genomic Encyclopedia of Archaeal and Bacterial Type Strains, Phase II (KMG-II): from individual species to whole genera.</title>
        <authorList>
            <person name="Goeker M."/>
        </authorList>
    </citation>
    <scope>NUCLEOTIDE SEQUENCE [LARGE SCALE GENOMIC DNA]</scope>
    <source>
        <strain evidence="1 2">DSM 44946</strain>
    </source>
</reference>
<sequence>MRLARLYEQLDLFLQVCAVCPPGGKHCPEIKVFGGENAGWERASVLVEPGPGP</sequence>
<comment type="caution">
    <text evidence="1">The sequence shown here is derived from an EMBL/GenBank/DDBJ whole genome shotgun (WGS) entry which is preliminary data.</text>
</comment>
<gene>
    <name evidence="1" type="ORF">CLV97_1408</name>
</gene>
<dbReference type="Proteomes" id="UP000237797">
    <property type="component" value="Unassembled WGS sequence"/>
</dbReference>
<keyword evidence="2" id="KW-1185">Reference proteome</keyword>
<protein>
    <submittedName>
        <fullName evidence="1">Uncharacterized protein</fullName>
    </submittedName>
</protein>